<dbReference type="InterPro" id="IPR027417">
    <property type="entry name" value="P-loop_NTPase"/>
</dbReference>
<dbReference type="InterPro" id="IPR007890">
    <property type="entry name" value="CHASE2"/>
</dbReference>
<dbReference type="OrthoDB" id="580957at2"/>
<gene>
    <name evidence="3" type="ORF">C7H19_02825</name>
</gene>
<accession>A0A2T1M2N0</accession>
<feature type="transmembrane region" description="Helical" evidence="1">
    <location>
        <begin position="795"/>
        <end position="815"/>
    </location>
</feature>
<dbReference type="SMART" id="SM01080">
    <property type="entry name" value="CHASE2"/>
    <property type="match status" value="1"/>
</dbReference>
<dbReference type="Pfam" id="PF14516">
    <property type="entry name" value="AAA_35"/>
    <property type="match status" value="1"/>
</dbReference>
<reference evidence="3 4" key="1">
    <citation type="submission" date="2018-03" db="EMBL/GenBank/DDBJ databases">
        <title>The ancient ancestry and fast evolution of plastids.</title>
        <authorList>
            <person name="Moore K.R."/>
            <person name="Magnabosco C."/>
            <person name="Momper L."/>
            <person name="Gold D.A."/>
            <person name="Bosak T."/>
            <person name="Fournier G.P."/>
        </authorList>
    </citation>
    <scope>NUCLEOTIDE SEQUENCE [LARGE SCALE GENOMIC DNA]</scope>
    <source>
        <strain evidence="3 4">CCALA 016</strain>
    </source>
</reference>
<dbReference type="EMBL" id="PXOH01000002">
    <property type="protein sequence ID" value="PSF39003.1"/>
    <property type="molecule type" value="Genomic_DNA"/>
</dbReference>
<protein>
    <submittedName>
        <fullName evidence="3">Molecular chaperone TorD</fullName>
    </submittedName>
</protein>
<feature type="transmembrane region" description="Helical" evidence="1">
    <location>
        <begin position="771"/>
        <end position="788"/>
    </location>
</feature>
<keyword evidence="4" id="KW-1185">Reference proteome</keyword>
<reference evidence="3 4" key="2">
    <citation type="submission" date="2018-03" db="EMBL/GenBank/DDBJ databases">
        <authorList>
            <person name="Keele B.F."/>
        </authorList>
    </citation>
    <scope>NUCLEOTIDE SEQUENCE [LARGE SCALE GENOMIC DNA]</scope>
    <source>
        <strain evidence="3 4">CCALA 016</strain>
    </source>
</reference>
<dbReference type="SUPFAM" id="SSF52540">
    <property type="entry name" value="P-loop containing nucleoside triphosphate hydrolases"/>
    <property type="match status" value="1"/>
</dbReference>
<sequence>MSQAQSNFEYQVGGSLASNAPSYVTRQADEVFYRALKGGELCYVLNSRQMGKSSLRVRVMQRLQSEGYVCAFVDLTGIGTDITLEQWYAGFVQSLVSSCELTEHVQWRTWWRDRRDLFSPVQRLSLFIEEILLVEIQQNIIIFVDEIDRVLSQKFSLDDFWVLIRFMQNQRDTESKYQRLTFALLGVATPSDLIQDKSQTPFNIGKAIELNGFSLTEIPPLIDGLRGKVDAPDVMIQEILDWTGGQPFLTQKLCKLMALQSNLAQDLSVEQVVKERIINNWEFQDEPEHLRTIRDRICYRDVSKAGRLLGMYETILKEGSLDYNGSPEQLELRLSGLVVERQGKLKVYNRIYQTVFNLSWVENKLAQLRPYAENLTAWLASSGQDQSLLLQGNSLQDALTWAMGKSLSDADYQYLAASQELAKQEAQNALLFVEQANKLLATAKQNALFEVRQMRISRVWIPIIALGITIPILLVRFSGLLQNLEWNALDQFFRWRSFEAPDKRIVVVKIDESDITKMGRWPISDQILAQAITQIKTQKPAAIGLDLYRDLPVEPGHADLVQVFQSTPNLFGIEKVVKPKIAPPPSLKTLGQIGFSDQVVDTDGKIRRALLSVSSDEQEYDSLALKLALNYLSLQNITPKTDERDPQKIYLGQAIFKRFERNDGGYVRSDSGGYQILLNFRGSQESFLTVSLQQVLNNQIPSNIFRSRLVLIGTTAESINDFFYTPYSSGLFHSPERMSGVFIHANIISQILSATLDKRPLLQVWPKGLEWLWIFAWSIFGASISWLLKSQNVLIFSLLIGSGGLFLGCYLAFLLGWWLPVVPSLFAFLGAGLILPFVTSRQINRLLFSRTLVYLLKTCSNYPTAGRIAIEYLKQSETKEHQALIESQLRTKGL</sequence>
<dbReference type="Pfam" id="PF05226">
    <property type="entry name" value="CHASE2"/>
    <property type="match status" value="1"/>
</dbReference>
<comment type="caution">
    <text evidence="3">The sequence shown here is derived from an EMBL/GenBank/DDBJ whole genome shotgun (WGS) entry which is preliminary data.</text>
</comment>
<proteinExistence type="predicted"/>
<dbReference type="Proteomes" id="UP000239001">
    <property type="component" value="Unassembled WGS sequence"/>
</dbReference>
<keyword evidence="1" id="KW-0812">Transmembrane</keyword>
<name>A0A2T1M2N0_9CHRO</name>
<keyword evidence="1" id="KW-1133">Transmembrane helix</keyword>
<keyword evidence="1" id="KW-0472">Membrane</keyword>
<dbReference type="AlphaFoldDB" id="A0A2T1M2N0"/>
<evidence type="ECO:0000259" key="2">
    <source>
        <dbReference type="SMART" id="SM01080"/>
    </source>
</evidence>
<organism evidence="3 4">
    <name type="scientific">Aphanothece hegewaldii CCALA 016</name>
    <dbReference type="NCBI Taxonomy" id="2107694"/>
    <lineage>
        <taxon>Bacteria</taxon>
        <taxon>Bacillati</taxon>
        <taxon>Cyanobacteriota</taxon>
        <taxon>Cyanophyceae</taxon>
        <taxon>Oscillatoriophycideae</taxon>
        <taxon>Chroococcales</taxon>
        <taxon>Aphanothecaceae</taxon>
        <taxon>Aphanothece</taxon>
    </lineage>
</organism>
<dbReference type="RefSeq" id="WP_106455369.1">
    <property type="nucleotide sequence ID" value="NZ_PXOH01000002.1"/>
</dbReference>
<evidence type="ECO:0000256" key="1">
    <source>
        <dbReference type="SAM" id="Phobius"/>
    </source>
</evidence>
<feature type="transmembrane region" description="Helical" evidence="1">
    <location>
        <begin position="821"/>
        <end position="840"/>
    </location>
</feature>
<feature type="domain" description="CHASE2" evidence="2">
    <location>
        <begin position="481"/>
        <end position="784"/>
    </location>
</feature>
<evidence type="ECO:0000313" key="3">
    <source>
        <dbReference type="EMBL" id="PSF39003.1"/>
    </source>
</evidence>
<evidence type="ECO:0000313" key="4">
    <source>
        <dbReference type="Proteomes" id="UP000239001"/>
    </source>
</evidence>
<dbReference type="Gene3D" id="3.40.50.300">
    <property type="entry name" value="P-loop containing nucleotide triphosphate hydrolases"/>
    <property type="match status" value="1"/>
</dbReference>